<evidence type="ECO:0000313" key="2">
    <source>
        <dbReference type="EMBL" id="GBN19967.1"/>
    </source>
</evidence>
<evidence type="ECO:0000256" key="1">
    <source>
        <dbReference type="SAM" id="MobiDB-lite"/>
    </source>
</evidence>
<reference evidence="2 3" key="1">
    <citation type="journal article" date="2019" name="Sci. Rep.">
        <title>Orb-weaving spider Araneus ventricosus genome elucidates the spidroin gene catalogue.</title>
        <authorList>
            <person name="Kono N."/>
            <person name="Nakamura H."/>
            <person name="Ohtoshi R."/>
            <person name="Moran D.A.P."/>
            <person name="Shinohara A."/>
            <person name="Yoshida Y."/>
            <person name="Fujiwara M."/>
            <person name="Mori M."/>
            <person name="Tomita M."/>
            <person name="Arakawa K."/>
        </authorList>
    </citation>
    <scope>NUCLEOTIDE SEQUENCE [LARGE SCALE GENOMIC DNA]</scope>
</reference>
<sequence length="52" mass="5561">MSRKIPHAKKKSPGTGSGESGMVMEVPEHDVFADNLTPEGPVNTCLIVMEHA</sequence>
<name>A0A4Y2M2R0_ARAVE</name>
<dbReference type="Proteomes" id="UP000499080">
    <property type="component" value="Unassembled WGS sequence"/>
</dbReference>
<accession>A0A4Y2M2R0</accession>
<gene>
    <name evidence="2" type="ORF">AVEN_218617_1</name>
</gene>
<comment type="caution">
    <text evidence="2">The sequence shown here is derived from an EMBL/GenBank/DDBJ whole genome shotgun (WGS) entry which is preliminary data.</text>
</comment>
<feature type="region of interest" description="Disordered" evidence="1">
    <location>
        <begin position="1"/>
        <end position="22"/>
    </location>
</feature>
<dbReference type="AlphaFoldDB" id="A0A4Y2M2R0"/>
<feature type="compositionally biased region" description="Basic residues" evidence="1">
    <location>
        <begin position="1"/>
        <end position="12"/>
    </location>
</feature>
<evidence type="ECO:0000313" key="3">
    <source>
        <dbReference type="Proteomes" id="UP000499080"/>
    </source>
</evidence>
<proteinExistence type="predicted"/>
<organism evidence="2 3">
    <name type="scientific">Araneus ventricosus</name>
    <name type="common">Orbweaver spider</name>
    <name type="synonym">Epeira ventricosa</name>
    <dbReference type="NCBI Taxonomy" id="182803"/>
    <lineage>
        <taxon>Eukaryota</taxon>
        <taxon>Metazoa</taxon>
        <taxon>Ecdysozoa</taxon>
        <taxon>Arthropoda</taxon>
        <taxon>Chelicerata</taxon>
        <taxon>Arachnida</taxon>
        <taxon>Araneae</taxon>
        <taxon>Araneomorphae</taxon>
        <taxon>Entelegynae</taxon>
        <taxon>Araneoidea</taxon>
        <taxon>Araneidae</taxon>
        <taxon>Araneus</taxon>
    </lineage>
</organism>
<feature type="non-terminal residue" evidence="2">
    <location>
        <position position="52"/>
    </location>
</feature>
<dbReference type="EMBL" id="BGPR01279471">
    <property type="protein sequence ID" value="GBN19967.1"/>
    <property type="molecule type" value="Genomic_DNA"/>
</dbReference>
<protein>
    <submittedName>
        <fullName evidence="2">Uncharacterized protein</fullName>
    </submittedName>
</protein>
<keyword evidence="3" id="KW-1185">Reference proteome</keyword>